<dbReference type="Gene3D" id="1.10.1220.10">
    <property type="entry name" value="Met repressor-like"/>
    <property type="match status" value="1"/>
</dbReference>
<dbReference type="Pfam" id="PF03869">
    <property type="entry name" value="Arc"/>
    <property type="match status" value="1"/>
</dbReference>
<dbReference type="GO" id="GO:0003677">
    <property type="term" value="F:DNA binding"/>
    <property type="evidence" value="ECO:0007669"/>
    <property type="project" value="UniProtKB-KW"/>
</dbReference>
<gene>
    <name evidence="3" type="ORF">ACFQZP_37010</name>
</gene>
<accession>A0ABW2VVC7</accession>
<dbReference type="InterPro" id="IPR010985">
    <property type="entry name" value="Ribbon_hlx_hlx"/>
</dbReference>
<protein>
    <submittedName>
        <fullName evidence="3">Arc family DNA-binding protein</fullName>
    </submittedName>
</protein>
<evidence type="ECO:0000256" key="1">
    <source>
        <dbReference type="SAM" id="MobiDB-lite"/>
    </source>
</evidence>
<keyword evidence="3" id="KW-0238">DNA-binding</keyword>
<proteinExistence type="predicted"/>
<sequence length="76" mass="8351">MDEEKRITVRLPAELHERLAAQAKRDRRSVNGEIVHLLEVVLADPSADGESPTPALLHSSPIPPRPEGRDILGGLR</sequence>
<dbReference type="SUPFAM" id="SSF47598">
    <property type="entry name" value="Ribbon-helix-helix"/>
    <property type="match status" value="1"/>
</dbReference>
<comment type="caution">
    <text evidence="3">The sequence shown here is derived from an EMBL/GenBank/DDBJ whole genome shotgun (WGS) entry which is preliminary data.</text>
</comment>
<reference evidence="4" key="1">
    <citation type="journal article" date="2019" name="Int. J. Syst. Evol. Microbiol.">
        <title>The Global Catalogue of Microorganisms (GCM) 10K type strain sequencing project: providing services to taxonomists for standard genome sequencing and annotation.</title>
        <authorList>
            <consortium name="The Broad Institute Genomics Platform"/>
            <consortium name="The Broad Institute Genome Sequencing Center for Infectious Disease"/>
            <person name="Wu L."/>
            <person name="Ma J."/>
        </authorList>
    </citation>
    <scope>NUCLEOTIDE SEQUENCE [LARGE SCALE GENOMIC DNA]</scope>
    <source>
        <strain evidence="4">CGMCC 4.7198</strain>
    </source>
</reference>
<dbReference type="EMBL" id="JBHTEC010000001">
    <property type="protein sequence ID" value="MFD0287186.1"/>
    <property type="molecule type" value="Genomic_DNA"/>
</dbReference>
<organism evidence="3 4">
    <name type="scientific">Streptomyces lutosisoli</name>
    <dbReference type="NCBI Taxonomy" id="2665721"/>
    <lineage>
        <taxon>Bacteria</taxon>
        <taxon>Bacillati</taxon>
        <taxon>Actinomycetota</taxon>
        <taxon>Actinomycetes</taxon>
        <taxon>Kitasatosporales</taxon>
        <taxon>Streptomycetaceae</taxon>
        <taxon>Streptomyces</taxon>
    </lineage>
</organism>
<dbReference type="Proteomes" id="UP001596957">
    <property type="component" value="Unassembled WGS sequence"/>
</dbReference>
<dbReference type="InterPro" id="IPR013321">
    <property type="entry name" value="Arc_rbn_hlx_hlx"/>
</dbReference>
<feature type="region of interest" description="Disordered" evidence="1">
    <location>
        <begin position="45"/>
        <end position="76"/>
    </location>
</feature>
<evidence type="ECO:0000259" key="2">
    <source>
        <dbReference type="Pfam" id="PF03869"/>
    </source>
</evidence>
<dbReference type="InterPro" id="IPR005569">
    <property type="entry name" value="Arc_DNA-bd_dom"/>
</dbReference>
<keyword evidence="4" id="KW-1185">Reference proteome</keyword>
<feature type="domain" description="Arc-like DNA binding" evidence="2">
    <location>
        <begin position="6"/>
        <end position="47"/>
    </location>
</feature>
<evidence type="ECO:0000313" key="3">
    <source>
        <dbReference type="EMBL" id="MFD0287186.1"/>
    </source>
</evidence>
<evidence type="ECO:0000313" key="4">
    <source>
        <dbReference type="Proteomes" id="UP001596957"/>
    </source>
</evidence>
<name>A0ABW2VVC7_9ACTN</name>
<dbReference type="RefSeq" id="WP_381252119.1">
    <property type="nucleotide sequence ID" value="NZ_JBHTBI010000007.1"/>
</dbReference>